<reference evidence="3" key="1">
    <citation type="journal article" date="2019" name="Int. J. Syst. Evol. Microbiol.">
        <title>The Global Catalogue of Microorganisms (GCM) 10K type strain sequencing project: providing services to taxonomists for standard genome sequencing and annotation.</title>
        <authorList>
            <consortium name="The Broad Institute Genomics Platform"/>
            <consortium name="The Broad Institute Genome Sequencing Center for Infectious Disease"/>
            <person name="Wu L."/>
            <person name="Ma J."/>
        </authorList>
    </citation>
    <scope>NUCLEOTIDE SEQUENCE [LARGE SCALE GENOMIC DNA]</scope>
    <source>
        <strain evidence="3">JCM 17656</strain>
    </source>
</reference>
<keyword evidence="3" id="KW-1185">Reference proteome</keyword>
<sequence>MECEAEFGVEWGAGSEAGFGVATGSEAPTAAGETDTGTVLRRVREEPATAPAEGAVRAGRRRGMRIQQDGRHTQPA</sequence>
<feature type="region of interest" description="Disordered" evidence="1">
    <location>
        <begin position="13"/>
        <end position="76"/>
    </location>
</feature>
<protein>
    <submittedName>
        <fullName evidence="2">Uncharacterized protein</fullName>
    </submittedName>
</protein>
<name>A0ABP6VFW2_9ACTN</name>
<accession>A0ABP6VFW2</accession>
<evidence type="ECO:0000256" key="1">
    <source>
        <dbReference type="SAM" id="MobiDB-lite"/>
    </source>
</evidence>
<comment type="caution">
    <text evidence="2">The sequence shown here is derived from an EMBL/GenBank/DDBJ whole genome shotgun (WGS) entry which is preliminary data.</text>
</comment>
<evidence type="ECO:0000313" key="2">
    <source>
        <dbReference type="EMBL" id="GAA3533149.1"/>
    </source>
</evidence>
<proteinExistence type="predicted"/>
<gene>
    <name evidence="2" type="ORF">GCM10022295_13880</name>
</gene>
<evidence type="ECO:0000313" key="3">
    <source>
        <dbReference type="Proteomes" id="UP001500707"/>
    </source>
</evidence>
<dbReference type="EMBL" id="BAABCE010000002">
    <property type="protein sequence ID" value="GAA3533149.1"/>
    <property type="molecule type" value="Genomic_DNA"/>
</dbReference>
<dbReference type="Proteomes" id="UP001500707">
    <property type="component" value="Unassembled WGS sequence"/>
</dbReference>
<organism evidence="2 3">
    <name type="scientific">Streptomyces osmaniensis</name>
    <dbReference type="NCBI Taxonomy" id="593134"/>
    <lineage>
        <taxon>Bacteria</taxon>
        <taxon>Bacillati</taxon>
        <taxon>Actinomycetota</taxon>
        <taxon>Actinomycetes</taxon>
        <taxon>Kitasatosporales</taxon>
        <taxon>Streptomycetaceae</taxon>
        <taxon>Streptomyces</taxon>
    </lineage>
</organism>